<evidence type="ECO:0000313" key="1">
    <source>
        <dbReference type="EMBL" id="CAE7943000.1"/>
    </source>
</evidence>
<evidence type="ECO:0000313" key="2">
    <source>
        <dbReference type="Proteomes" id="UP000601435"/>
    </source>
</evidence>
<dbReference type="AlphaFoldDB" id="A0A813CKR5"/>
<sequence>MARAAGRKVSGAQWKVKEEAAWGWGPKDGPENPQRQRVQEDRCVGLITEWRGYMGWIAPIAPFSIDHDQASKHWGLIYVTKQDLAVLPGAHLPWMRAGRVVDFLVYSDGDGLGAEDVRALSPLRVTLTHAEARALLKGRPERSEYLTDSEQYPNLMRDLGVLVRKYSWPLPFVTLELWGHMEDVAAAALEYCSSAGGAEHRRLQLLLPEDKIAQVEDLPGNPKVSTHTVVQTPVPCRSLVMESSAEDCRKAVVAFLRAMEGRP</sequence>
<dbReference type="Proteomes" id="UP000601435">
    <property type="component" value="Unassembled WGS sequence"/>
</dbReference>
<gene>
    <name evidence="1" type="ORF">SNEC2469_LOCUS34883</name>
</gene>
<dbReference type="EMBL" id="CAJNJA010098319">
    <property type="protein sequence ID" value="CAE7943000.1"/>
    <property type="molecule type" value="Genomic_DNA"/>
</dbReference>
<comment type="caution">
    <text evidence="1">The sequence shown here is derived from an EMBL/GenBank/DDBJ whole genome shotgun (WGS) entry which is preliminary data.</text>
</comment>
<protein>
    <submittedName>
        <fullName evidence="1">Uncharacterized protein</fullName>
    </submittedName>
</protein>
<reference evidence="1" key="1">
    <citation type="submission" date="2021-02" db="EMBL/GenBank/DDBJ databases">
        <authorList>
            <person name="Dougan E. K."/>
            <person name="Rhodes N."/>
            <person name="Thang M."/>
            <person name="Chan C."/>
        </authorList>
    </citation>
    <scope>NUCLEOTIDE SEQUENCE</scope>
</reference>
<proteinExistence type="predicted"/>
<dbReference type="OrthoDB" id="406711at2759"/>
<accession>A0A813CKR5</accession>
<keyword evidence="2" id="KW-1185">Reference proteome</keyword>
<organism evidence="1 2">
    <name type="scientific">Symbiodinium necroappetens</name>
    <dbReference type="NCBI Taxonomy" id="1628268"/>
    <lineage>
        <taxon>Eukaryota</taxon>
        <taxon>Sar</taxon>
        <taxon>Alveolata</taxon>
        <taxon>Dinophyceae</taxon>
        <taxon>Suessiales</taxon>
        <taxon>Symbiodiniaceae</taxon>
        <taxon>Symbiodinium</taxon>
    </lineage>
</organism>
<name>A0A813CKR5_9DINO</name>